<dbReference type="InterPro" id="IPR013783">
    <property type="entry name" value="Ig-like_fold"/>
</dbReference>
<proteinExistence type="predicted"/>
<feature type="compositionally biased region" description="Basic and acidic residues" evidence="1">
    <location>
        <begin position="1"/>
        <end position="27"/>
    </location>
</feature>
<feature type="region of interest" description="Disordered" evidence="1">
    <location>
        <begin position="641"/>
        <end position="675"/>
    </location>
</feature>
<dbReference type="InterPro" id="IPR015943">
    <property type="entry name" value="WD40/YVTN_repeat-like_dom_sf"/>
</dbReference>
<organism evidence="3 4">
    <name type="scientific">Halapricum desulfuricans</name>
    <dbReference type="NCBI Taxonomy" id="2841257"/>
    <lineage>
        <taxon>Archaea</taxon>
        <taxon>Methanobacteriati</taxon>
        <taxon>Methanobacteriota</taxon>
        <taxon>Stenosarchaea group</taxon>
        <taxon>Halobacteria</taxon>
        <taxon>Halobacteriales</taxon>
        <taxon>Haloarculaceae</taxon>
        <taxon>Halapricum</taxon>
    </lineage>
</organism>
<evidence type="ECO:0000313" key="4">
    <source>
        <dbReference type="Proteomes" id="UP000663292"/>
    </source>
</evidence>
<dbReference type="SUPFAM" id="SSF49299">
    <property type="entry name" value="PKD domain"/>
    <property type="match status" value="2"/>
</dbReference>
<feature type="compositionally biased region" description="Polar residues" evidence="1">
    <location>
        <begin position="601"/>
        <end position="611"/>
    </location>
</feature>
<dbReference type="InterPro" id="IPR011047">
    <property type="entry name" value="Quinoprotein_ADH-like_sf"/>
</dbReference>
<dbReference type="GeneID" id="68858585"/>
<feature type="compositionally biased region" description="Acidic residues" evidence="1">
    <location>
        <begin position="657"/>
        <end position="675"/>
    </location>
</feature>
<dbReference type="Gene3D" id="2.60.40.10">
    <property type="entry name" value="Immunoglobulins"/>
    <property type="match status" value="2"/>
</dbReference>
<dbReference type="InterPro" id="IPR000601">
    <property type="entry name" value="PKD_dom"/>
</dbReference>
<feature type="domain" description="PKD" evidence="2">
    <location>
        <begin position="407"/>
        <end position="475"/>
    </location>
</feature>
<accession>A0A897NXY4</accession>
<dbReference type="InterPro" id="IPR022409">
    <property type="entry name" value="PKD/Chitinase_dom"/>
</dbReference>
<name>A0A897NXY4_9EURY</name>
<feature type="region of interest" description="Disordered" evidence="1">
    <location>
        <begin position="1"/>
        <end position="33"/>
    </location>
</feature>
<sequence length="675" mass="71175">MVGWPHRRDRDTGDSETSRPNESESVGKRASSTRRHYLQTLGAITAGAGLAGETTQLANAERTSWPQFGYDTANTGHAPENRAPVVNAAKQWEAANDATSGSVPVVADGRLFVTVEDNVYGYNLEDGVTGGDWSWRLRGENAVGSTPTVVDGTAYVGLDKDIRAVSIEGNEGWTYITEGRIETSPVVADGVVYAGSRDENGRLHARDATDGSEVWTHQTWSPIRSSPAVADGTVYVGNDYGNVYAIDTASGERRWTYRDIPEPIRSAVVVGDGRIFVADGAGVLHAIRDGSADWSRDLGVPVGVSPAVADGTVYVPDSDGTLYALDIGDGSNGWTASIDGPGTTPVVASGTVFVGTNGGTVHAFETVDGAERYAADAGSPVLSAPSVADGWLYVLTEQGIAAFSEFVSAAFEYEPSNPKTGQTITFDASSSGPDQLISSYEWSIGGQQATGETVQATFDDIDNYTVALTVTGENGLTDTTEQLIPVSGQAPTAAIEHTPSEPIPNETVTFSAAPSTDPDGEIVSYQWLIGTESKSGEQIEHTFDRAGEFHVQLTVEDETGKTDTVQQRFVVSEPTPTEPTPTPTPTEPTPTPTPTEPAPTNDTDSATGVSESTEDEWVPIGAGALTTLTGIAGWLHFGRDVPEDVHGVDSAENGQPVDDEPPAQLPDDESESENE</sequence>
<dbReference type="Pfam" id="PF13360">
    <property type="entry name" value="PQQ_2"/>
    <property type="match status" value="2"/>
</dbReference>
<dbReference type="CDD" id="cd00146">
    <property type="entry name" value="PKD"/>
    <property type="match status" value="2"/>
</dbReference>
<dbReference type="Proteomes" id="UP000663292">
    <property type="component" value="Chromosome"/>
</dbReference>
<evidence type="ECO:0000313" key="3">
    <source>
        <dbReference type="EMBL" id="QSG15469.1"/>
    </source>
</evidence>
<dbReference type="AlphaFoldDB" id="A0A897NXY4"/>
<dbReference type="SMART" id="SM00089">
    <property type="entry name" value="PKD"/>
    <property type="match status" value="2"/>
</dbReference>
<protein>
    <submittedName>
        <fullName evidence="3">ABC-type branched-chain amino acid transport system, periplasmic component</fullName>
    </submittedName>
</protein>
<evidence type="ECO:0000259" key="2">
    <source>
        <dbReference type="PROSITE" id="PS50093"/>
    </source>
</evidence>
<dbReference type="InterPro" id="IPR035986">
    <property type="entry name" value="PKD_dom_sf"/>
</dbReference>
<dbReference type="PANTHER" id="PTHR34512">
    <property type="entry name" value="CELL SURFACE PROTEIN"/>
    <property type="match status" value="1"/>
</dbReference>
<dbReference type="Pfam" id="PF18911">
    <property type="entry name" value="PKD_4"/>
    <property type="match status" value="2"/>
</dbReference>
<dbReference type="SMART" id="SM00564">
    <property type="entry name" value="PQQ"/>
    <property type="match status" value="6"/>
</dbReference>
<feature type="domain" description="PKD" evidence="2">
    <location>
        <begin position="491"/>
        <end position="578"/>
    </location>
</feature>
<dbReference type="RefSeq" id="WP_229120738.1">
    <property type="nucleotide sequence ID" value="NZ_CP064791.1"/>
</dbReference>
<dbReference type="InterPro" id="IPR002372">
    <property type="entry name" value="PQQ_rpt_dom"/>
</dbReference>
<dbReference type="Gene3D" id="2.130.10.10">
    <property type="entry name" value="YVTN repeat-like/Quinoprotein amine dehydrogenase"/>
    <property type="match status" value="1"/>
</dbReference>
<dbReference type="EMBL" id="CP064791">
    <property type="protein sequence ID" value="QSG15469.1"/>
    <property type="molecule type" value="Genomic_DNA"/>
</dbReference>
<evidence type="ECO:0000256" key="1">
    <source>
        <dbReference type="SAM" id="MobiDB-lite"/>
    </source>
</evidence>
<dbReference type="InterPro" id="IPR018391">
    <property type="entry name" value="PQQ_b-propeller_rpt"/>
</dbReference>
<gene>
    <name evidence="3" type="primary">livK</name>
    <name evidence="3" type="ORF">HSEST_1950</name>
</gene>
<feature type="compositionally biased region" description="Pro residues" evidence="1">
    <location>
        <begin position="576"/>
        <end position="597"/>
    </location>
</feature>
<dbReference type="Gene3D" id="2.40.10.480">
    <property type="match status" value="1"/>
</dbReference>
<reference evidence="3 4" key="1">
    <citation type="submission" date="2020-11" db="EMBL/GenBank/DDBJ databases">
        <title>Carbohydrate-dependent, anaerobic sulfur respiration: A novel catabolism in halophilic archaea.</title>
        <authorList>
            <person name="Sorokin D.Y."/>
            <person name="Messina E."/>
            <person name="Smedile F."/>
            <person name="La Cono V."/>
            <person name="Hallsworth J.E."/>
            <person name="Yakimov M.M."/>
        </authorList>
    </citation>
    <scope>NUCLEOTIDE SEQUENCE [LARGE SCALE GENOMIC DNA]</scope>
    <source>
        <strain evidence="3 4">HSR-Est</strain>
    </source>
</reference>
<dbReference type="PROSITE" id="PS50093">
    <property type="entry name" value="PKD"/>
    <property type="match status" value="2"/>
</dbReference>
<dbReference type="SUPFAM" id="SSF50998">
    <property type="entry name" value="Quinoprotein alcohol dehydrogenase-like"/>
    <property type="match status" value="2"/>
</dbReference>
<dbReference type="PANTHER" id="PTHR34512:SF30">
    <property type="entry name" value="OUTER MEMBRANE PROTEIN ASSEMBLY FACTOR BAMB"/>
    <property type="match status" value="1"/>
</dbReference>
<feature type="region of interest" description="Disordered" evidence="1">
    <location>
        <begin position="557"/>
        <end position="617"/>
    </location>
</feature>
<keyword evidence="4" id="KW-1185">Reference proteome</keyword>
<dbReference type="Gene3D" id="2.40.128.630">
    <property type="match status" value="2"/>
</dbReference>